<accession>A0A238ZF49</accession>
<dbReference type="EMBL" id="FZOC01000002">
    <property type="protein sequence ID" value="SNR81608.1"/>
    <property type="molecule type" value="Genomic_DNA"/>
</dbReference>
<dbReference type="Proteomes" id="UP000198324">
    <property type="component" value="Unassembled WGS sequence"/>
</dbReference>
<name>A0A238ZF49_9BACT</name>
<reference evidence="1 2" key="1">
    <citation type="submission" date="2017-06" db="EMBL/GenBank/DDBJ databases">
        <authorList>
            <person name="Kim H.J."/>
            <person name="Triplett B.A."/>
        </authorList>
    </citation>
    <scope>NUCLEOTIDE SEQUENCE [LARGE SCALE GENOMIC DNA]</scope>
    <source>
        <strain evidence="1 2">DSM 13116</strain>
    </source>
</reference>
<evidence type="ECO:0000313" key="1">
    <source>
        <dbReference type="EMBL" id="SNR81608.1"/>
    </source>
</evidence>
<proteinExistence type="predicted"/>
<evidence type="ECO:0000313" key="2">
    <source>
        <dbReference type="Proteomes" id="UP000198324"/>
    </source>
</evidence>
<protein>
    <submittedName>
        <fullName evidence="1">Uncharacterized protein</fullName>
    </submittedName>
</protein>
<gene>
    <name evidence="1" type="ORF">SAMN04488503_1467</name>
</gene>
<sequence length="254" mass="28094">MDRYQSLAVALESEVLSEMAGTFFGARKALEDFKDDFMFRVEELRSAAAKVHSRVFFLRSLLLGAEGEAALFASLGLPPQFSGLRPGPGLAPWRPERLPWALSSSGRYVKLVVMAYAEVRHACEVYMRGEYEDDPAHKGRKRMGLHYAMVEQMAARLNQGVEKLNADMPPSATLLYARGISTVEAPGQGAITNALGAESLDKGLQFEPVDFAALDVWRAPTLPEPEECAPRLRKFAAEYYSAHSDELRRVLAAL</sequence>
<organism evidence="1 2">
    <name type="scientific">Humidesulfovibrio mexicanus</name>
    <dbReference type="NCBI Taxonomy" id="147047"/>
    <lineage>
        <taxon>Bacteria</taxon>
        <taxon>Pseudomonadati</taxon>
        <taxon>Thermodesulfobacteriota</taxon>
        <taxon>Desulfovibrionia</taxon>
        <taxon>Desulfovibrionales</taxon>
        <taxon>Desulfovibrionaceae</taxon>
        <taxon>Humidesulfovibrio</taxon>
    </lineage>
</organism>
<keyword evidence="2" id="KW-1185">Reference proteome</keyword>
<dbReference type="AlphaFoldDB" id="A0A238ZF49"/>